<organism evidence="2 4">
    <name type="scientific">Lactobacillus mulieris</name>
    <dbReference type="NCBI Taxonomy" id="2508708"/>
    <lineage>
        <taxon>Bacteria</taxon>
        <taxon>Bacillati</taxon>
        <taxon>Bacillota</taxon>
        <taxon>Bacilli</taxon>
        <taxon>Lactobacillales</taxon>
        <taxon>Lactobacillaceae</taxon>
        <taxon>Lactobacillus</taxon>
    </lineage>
</organism>
<evidence type="ECO:0000313" key="3">
    <source>
        <dbReference type="Proteomes" id="UP001211420"/>
    </source>
</evidence>
<evidence type="ECO:0000313" key="4">
    <source>
        <dbReference type="Proteomes" id="UP001211566"/>
    </source>
</evidence>
<accession>A0AAW5WXF7</accession>
<dbReference type="InterPro" id="IPR021247">
    <property type="entry name" value="DUF2785"/>
</dbReference>
<gene>
    <name evidence="1" type="ORF">L2772_04500</name>
    <name evidence="2" type="ORF">L2Z99_03280</name>
</gene>
<keyword evidence="3" id="KW-1185">Reference proteome</keyword>
<dbReference type="Proteomes" id="UP001211420">
    <property type="component" value="Unassembled WGS sequence"/>
</dbReference>
<evidence type="ECO:0000313" key="1">
    <source>
        <dbReference type="EMBL" id="MCZ3622131.1"/>
    </source>
</evidence>
<name>A0AAW5WXF7_9LACO</name>
<reference evidence="2" key="1">
    <citation type="submission" date="2022-01" db="EMBL/GenBank/DDBJ databases">
        <title>STING isolate genome collection.</title>
        <authorList>
            <person name="France M."/>
            <person name="Rutt L."/>
            <person name="Humphrys M."/>
            <person name="Ravel J."/>
        </authorList>
    </citation>
    <scope>NUCLEOTIDE SEQUENCE</scope>
    <source>
        <strain evidence="2">C0081E5</strain>
    </source>
</reference>
<dbReference type="EMBL" id="JAKHPW010000003">
    <property type="protein sequence ID" value="MCZ3622131.1"/>
    <property type="molecule type" value="Genomic_DNA"/>
</dbReference>
<dbReference type="AlphaFoldDB" id="A0AAW5WXF7"/>
<dbReference type="RefSeq" id="WP_269254673.1">
    <property type="nucleotide sequence ID" value="NZ_JAKHEY010000003.1"/>
</dbReference>
<evidence type="ECO:0000313" key="2">
    <source>
        <dbReference type="EMBL" id="MCZ9678104.1"/>
    </source>
</evidence>
<dbReference type="Proteomes" id="UP001211566">
    <property type="component" value="Unassembled WGS sequence"/>
</dbReference>
<protein>
    <submittedName>
        <fullName evidence="2">DUF2785 domain-containing protein</fullName>
    </submittedName>
</protein>
<reference evidence="1 3" key="2">
    <citation type="submission" date="2022-01" db="EMBL/GenBank/DDBJ databases">
        <title>VMRC isolate genome collection.</title>
        <authorList>
            <person name="France M."/>
            <person name="Rutt L."/>
            <person name="Humphrys M."/>
            <person name="Ravel J."/>
        </authorList>
    </citation>
    <scope>NUCLEOTIDE SEQUENCE [LARGE SCALE GENOMIC DNA]</scope>
    <source>
        <strain evidence="1 3">C0172B4</strain>
    </source>
</reference>
<comment type="caution">
    <text evidence="2">The sequence shown here is derived from an EMBL/GenBank/DDBJ whole genome shotgun (WGS) entry which is preliminary data.</text>
</comment>
<dbReference type="Pfam" id="PF10978">
    <property type="entry name" value="DUF2785"/>
    <property type="match status" value="1"/>
</dbReference>
<proteinExistence type="predicted"/>
<dbReference type="EMBL" id="JAKHEY010000003">
    <property type="protein sequence ID" value="MCZ9678104.1"/>
    <property type="molecule type" value="Genomic_DNA"/>
</dbReference>
<sequence>MTTLVTLKQKLNHPQASYKTDELNFLMNNIGNPNSEIRDNLVCSIFGKAFLNNEFTFEQARFCYETAIKQNLLFYRLEETDPATLTRSFTCLLYYLIIHTSNDSHSSYYHLLTSQEEVKLYNLLIKYLKTEHDFTASTPEYGWVDAIPHCSDALSEAIKQKNFSSQLVEDLLQATDKLLKNIDRNLDHDELSRLAAIYINGFKNKKITNQRLLLWSNQLSNIESKNSNVVNLLTDICNQLIKFKLITSKIKNDILYNLIISKND</sequence>